<proteinExistence type="predicted"/>
<feature type="transmembrane region" description="Helical" evidence="7">
    <location>
        <begin position="257"/>
        <end position="276"/>
    </location>
</feature>
<name>A0ABT6TB23_9BACL</name>
<accession>A0ABT6TB23</accession>
<evidence type="ECO:0000256" key="7">
    <source>
        <dbReference type="SAM" id="Phobius"/>
    </source>
</evidence>
<dbReference type="Gene3D" id="1.10.3720.10">
    <property type="entry name" value="MetI-like"/>
    <property type="match status" value="1"/>
</dbReference>
<evidence type="ECO:0000256" key="1">
    <source>
        <dbReference type="ARBA" id="ARBA00004651"/>
    </source>
</evidence>
<feature type="transmembrane region" description="Helical" evidence="7">
    <location>
        <begin position="12"/>
        <end position="32"/>
    </location>
</feature>
<dbReference type="PANTHER" id="PTHR43744">
    <property type="entry name" value="ABC TRANSPORTER PERMEASE PROTEIN MG189-RELATED-RELATED"/>
    <property type="match status" value="1"/>
</dbReference>
<comment type="caution">
    <text evidence="9">The sequence shown here is derived from an EMBL/GenBank/DDBJ whole genome shotgun (WGS) entry which is preliminary data.</text>
</comment>
<dbReference type="CDD" id="cd06261">
    <property type="entry name" value="TM_PBP2"/>
    <property type="match status" value="1"/>
</dbReference>
<sequence length="291" mass="31632">MSYRNSQGYKLFRLFNIALMAVTMTAIAFPFLHLLALSFSDSAAVVGGRVTLWPIGWDAGAYARVLSHPSVASGFVNALAQTVIGTVVGVLMLTICAYPLSKPIKGRKLIMRLIMATMFFGGGLIPTYTVVKGLGMIDTIWAIVIPFCIMPYYLMIMISFFRAFPEGLEESAMIDGLGPIMILLRIVLPLSRAVIATMGLFLAVYYWNNWFNALIYLNSTNKYPIMLIARHIVAGADLASEQAYGATGRDSLSGASLKAAVIMVTMLPIAALIPFAQRHFNQGVMLGAVKG</sequence>
<dbReference type="InterPro" id="IPR000515">
    <property type="entry name" value="MetI-like"/>
</dbReference>
<evidence type="ECO:0000256" key="3">
    <source>
        <dbReference type="ARBA" id="ARBA00022475"/>
    </source>
</evidence>
<dbReference type="Proteomes" id="UP001161691">
    <property type="component" value="Unassembled WGS sequence"/>
</dbReference>
<evidence type="ECO:0000256" key="4">
    <source>
        <dbReference type="ARBA" id="ARBA00022692"/>
    </source>
</evidence>
<dbReference type="InterPro" id="IPR035906">
    <property type="entry name" value="MetI-like_sf"/>
</dbReference>
<keyword evidence="5 7" id="KW-1133">Transmembrane helix</keyword>
<evidence type="ECO:0000259" key="8">
    <source>
        <dbReference type="PROSITE" id="PS50928"/>
    </source>
</evidence>
<keyword evidence="3" id="KW-1003">Cell membrane</keyword>
<keyword evidence="2" id="KW-0813">Transport</keyword>
<organism evidence="9 10">
    <name type="scientific">Cohnella hashimotonis</name>
    <dbReference type="NCBI Taxonomy" id="2826895"/>
    <lineage>
        <taxon>Bacteria</taxon>
        <taxon>Bacillati</taxon>
        <taxon>Bacillota</taxon>
        <taxon>Bacilli</taxon>
        <taxon>Bacillales</taxon>
        <taxon>Paenibacillaceae</taxon>
        <taxon>Cohnella</taxon>
    </lineage>
</organism>
<keyword evidence="10" id="KW-1185">Reference proteome</keyword>
<dbReference type="EMBL" id="JAGRPV010000001">
    <property type="protein sequence ID" value="MDI4643493.1"/>
    <property type="molecule type" value="Genomic_DNA"/>
</dbReference>
<dbReference type="SUPFAM" id="SSF161098">
    <property type="entry name" value="MetI-like"/>
    <property type="match status" value="1"/>
</dbReference>
<dbReference type="PROSITE" id="PS50928">
    <property type="entry name" value="ABC_TM1"/>
    <property type="match status" value="1"/>
</dbReference>
<dbReference type="PANTHER" id="PTHR43744:SF9">
    <property type="entry name" value="POLYGALACTURONAN_RHAMNOGALACTURONAN TRANSPORT SYSTEM PERMEASE PROTEIN YTCP"/>
    <property type="match status" value="1"/>
</dbReference>
<keyword evidence="4 7" id="KW-0812">Transmembrane</keyword>
<reference evidence="9" key="1">
    <citation type="submission" date="2023-04" db="EMBL/GenBank/DDBJ databases">
        <title>Comparative genomic analysis of Cohnella hashimotonis sp. nov., isolated from the International Space Station.</title>
        <authorList>
            <person name="Venkateswaran K."/>
            <person name="Simpson A."/>
        </authorList>
    </citation>
    <scope>NUCLEOTIDE SEQUENCE</scope>
    <source>
        <strain evidence="9">F6_2S_P_1</strain>
    </source>
</reference>
<evidence type="ECO:0000256" key="5">
    <source>
        <dbReference type="ARBA" id="ARBA00022989"/>
    </source>
</evidence>
<feature type="transmembrane region" description="Helical" evidence="7">
    <location>
        <begin position="140"/>
        <end position="161"/>
    </location>
</feature>
<protein>
    <submittedName>
        <fullName evidence="9">Carbohydrate ABC transporter permease</fullName>
    </submittedName>
</protein>
<evidence type="ECO:0000313" key="9">
    <source>
        <dbReference type="EMBL" id="MDI4643493.1"/>
    </source>
</evidence>
<feature type="transmembrane region" description="Helical" evidence="7">
    <location>
        <begin position="75"/>
        <end position="97"/>
    </location>
</feature>
<evidence type="ECO:0000256" key="2">
    <source>
        <dbReference type="ARBA" id="ARBA00022448"/>
    </source>
</evidence>
<feature type="transmembrane region" description="Helical" evidence="7">
    <location>
        <begin position="109"/>
        <end position="128"/>
    </location>
</feature>
<evidence type="ECO:0000313" key="10">
    <source>
        <dbReference type="Proteomes" id="UP001161691"/>
    </source>
</evidence>
<gene>
    <name evidence="9" type="ORF">KB449_00915</name>
</gene>
<dbReference type="RefSeq" id="WP_282906551.1">
    <property type="nucleotide sequence ID" value="NZ_JAGRPV010000001.1"/>
</dbReference>
<feature type="transmembrane region" description="Helical" evidence="7">
    <location>
        <begin position="182"/>
        <end position="207"/>
    </location>
</feature>
<keyword evidence="6 7" id="KW-0472">Membrane</keyword>
<comment type="subcellular location">
    <subcellularLocation>
        <location evidence="1">Cell membrane</location>
        <topology evidence="1">Multi-pass membrane protein</topology>
    </subcellularLocation>
</comment>
<feature type="domain" description="ABC transmembrane type-1" evidence="8">
    <location>
        <begin position="75"/>
        <end position="273"/>
    </location>
</feature>
<evidence type="ECO:0000256" key="6">
    <source>
        <dbReference type="ARBA" id="ARBA00023136"/>
    </source>
</evidence>